<keyword evidence="3" id="KW-1185">Reference proteome</keyword>
<evidence type="ECO:0000313" key="2">
    <source>
        <dbReference type="EMBL" id="CAB3785898.1"/>
    </source>
</evidence>
<protein>
    <submittedName>
        <fullName evidence="2">Uncharacterized protein</fullName>
    </submittedName>
</protein>
<feature type="region of interest" description="Disordered" evidence="1">
    <location>
        <begin position="1"/>
        <end position="20"/>
    </location>
</feature>
<dbReference type="AlphaFoldDB" id="A0A6S7B2Q5"/>
<reference evidence="2 3" key="1">
    <citation type="submission" date="2020-04" db="EMBL/GenBank/DDBJ databases">
        <authorList>
            <person name="De Canck E."/>
        </authorList>
    </citation>
    <scope>NUCLEOTIDE SEQUENCE [LARGE SCALE GENOMIC DNA]</scope>
    <source>
        <strain evidence="2 3">LMG 28614</strain>
    </source>
</reference>
<organism evidence="2 3">
    <name type="scientific">Paraburkholderia ultramafica</name>
    <dbReference type="NCBI Taxonomy" id="1544867"/>
    <lineage>
        <taxon>Bacteria</taxon>
        <taxon>Pseudomonadati</taxon>
        <taxon>Pseudomonadota</taxon>
        <taxon>Betaproteobacteria</taxon>
        <taxon>Burkholderiales</taxon>
        <taxon>Burkholderiaceae</taxon>
        <taxon>Paraburkholderia</taxon>
    </lineage>
</organism>
<evidence type="ECO:0000313" key="3">
    <source>
        <dbReference type="Proteomes" id="UP000494365"/>
    </source>
</evidence>
<sequence length="139" mass="15752">MQASATPIYSRGHHDSTQHPGQQIALIDKHAIGMSLEVAAVAVEPDEYSYRTVFRETMPKLYFMRQRGMGRTSGDFVALDTTIIGRRRKTPPRRHPWQAKVMVAGRPTTHRSVGDTPIQTVWRNIAALAFQYSGYRRAL</sequence>
<dbReference type="EMBL" id="CADIKK010000008">
    <property type="protein sequence ID" value="CAB3785898.1"/>
    <property type="molecule type" value="Genomic_DNA"/>
</dbReference>
<dbReference type="RefSeq" id="WP_175149553.1">
    <property type="nucleotide sequence ID" value="NZ_CADIKK010000008.1"/>
</dbReference>
<dbReference type="Proteomes" id="UP000494365">
    <property type="component" value="Unassembled WGS sequence"/>
</dbReference>
<gene>
    <name evidence="2" type="ORF">LMG28614_02232</name>
</gene>
<evidence type="ECO:0000256" key="1">
    <source>
        <dbReference type="SAM" id="MobiDB-lite"/>
    </source>
</evidence>
<accession>A0A6S7B2Q5</accession>
<proteinExistence type="predicted"/>
<name>A0A6S7B2Q5_9BURK</name>